<protein>
    <recommendedName>
        <fullName evidence="3">NWD1/2-like winged helix-turn-helix domain-containing protein</fullName>
    </recommendedName>
</protein>
<organism evidence="4 5">
    <name type="scientific">Panagrolaimus superbus</name>
    <dbReference type="NCBI Taxonomy" id="310955"/>
    <lineage>
        <taxon>Eukaryota</taxon>
        <taxon>Metazoa</taxon>
        <taxon>Ecdysozoa</taxon>
        <taxon>Nematoda</taxon>
        <taxon>Chromadorea</taxon>
        <taxon>Rhabditida</taxon>
        <taxon>Tylenchina</taxon>
        <taxon>Panagrolaimomorpha</taxon>
        <taxon>Panagrolaimoidea</taxon>
        <taxon>Panagrolaimidae</taxon>
        <taxon>Panagrolaimus</taxon>
    </lineage>
</organism>
<keyword evidence="1" id="KW-0853">WD repeat</keyword>
<evidence type="ECO:0000256" key="1">
    <source>
        <dbReference type="ARBA" id="ARBA00022574"/>
    </source>
</evidence>
<keyword evidence="2" id="KW-0677">Repeat</keyword>
<feature type="domain" description="NWD1/2-like winged helix-turn-helix" evidence="3">
    <location>
        <begin position="82"/>
        <end position="196"/>
    </location>
</feature>
<dbReference type="Pfam" id="PF25469">
    <property type="entry name" value="WHD_NWD1"/>
    <property type="match status" value="1"/>
</dbReference>
<reference evidence="5" key="1">
    <citation type="submission" date="2022-11" db="UniProtKB">
        <authorList>
            <consortium name="WormBaseParasite"/>
        </authorList>
    </citation>
    <scope>IDENTIFICATION</scope>
</reference>
<dbReference type="InterPro" id="IPR052752">
    <property type="entry name" value="NACHT-WD_repeat"/>
</dbReference>
<dbReference type="Proteomes" id="UP000887577">
    <property type="component" value="Unplaced"/>
</dbReference>
<proteinExistence type="predicted"/>
<accession>A0A914YF99</accession>
<evidence type="ECO:0000313" key="5">
    <source>
        <dbReference type="WBParaSite" id="PSU_v2.g18970.t1"/>
    </source>
</evidence>
<name>A0A914YF99_9BILA</name>
<dbReference type="PANTHER" id="PTHR19871">
    <property type="entry name" value="BETA TRANSDUCIN-RELATED PROTEIN"/>
    <property type="match status" value="1"/>
</dbReference>
<evidence type="ECO:0000256" key="2">
    <source>
        <dbReference type="ARBA" id="ARBA00022737"/>
    </source>
</evidence>
<evidence type="ECO:0000313" key="4">
    <source>
        <dbReference type="Proteomes" id="UP000887577"/>
    </source>
</evidence>
<dbReference type="WBParaSite" id="PSU_v2.g18970.t1">
    <property type="protein sequence ID" value="PSU_v2.g18970.t1"/>
    <property type="gene ID" value="PSU_v2.g18970"/>
</dbReference>
<keyword evidence="4" id="KW-1185">Reference proteome</keyword>
<dbReference type="AlphaFoldDB" id="A0A914YF99"/>
<evidence type="ECO:0000259" key="3">
    <source>
        <dbReference type="Pfam" id="PF25469"/>
    </source>
</evidence>
<dbReference type="PANTHER" id="PTHR19871:SF14">
    <property type="entry name" value="DUF4062 DOMAIN-CONTAINING PROTEIN"/>
    <property type="match status" value="1"/>
</dbReference>
<sequence>MNKLVEHKNQYILVPSLGHELGLEVIQRWLKSIGRTLTNRQYEIVKKALNHCTLPLFVKLVYATVARWKSYSKPQDTILFKSVQQSVHALFDRTESHHGKLLVSHALSYITAARSGLSDSELEDLISLDDKVLDDIYQYHLPPVRRIPPLLWSRIRADLPGYLSERAADGVIVLNWYHEQFRSSAEERYFKNLNHLQNTHSAIADYFLGIWGGVAKPYQYTDLQKQRFGVIENEGLADRKVPKQTNIFWGKDNQV</sequence>
<dbReference type="InterPro" id="IPR057588">
    <property type="entry name" value="NWD1/2-like_WH"/>
</dbReference>